<proteinExistence type="predicted"/>
<dbReference type="AlphaFoldDB" id="A0A0H4PHJ2"/>
<dbReference type="STRING" id="320787.CA2015_4304"/>
<name>A0A0H4PHJ2_9BACT</name>
<evidence type="ECO:0000256" key="3">
    <source>
        <dbReference type="ARBA" id="ARBA00022840"/>
    </source>
</evidence>
<dbReference type="RefSeq" id="WP_048643730.1">
    <property type="nucleotide sequence ID" value="NZ_CP012040.1"/>
</dbReference>
<dbReference type="Proteomes" id="UP000036520">
    <property type="component" value="Chromosome"/>
</dbReference>
<dbReference type="Gene3D" id="2.40.100.10">
    <property type="entry name" value="Cyclophilin-like"/>
    <property type="match status" value="1"/>
</dbReference>
<dbReference type="EMBL" id="CP012040">
    <property type="protein sequence ID" value="AKP53649.1"/>
    <property type="molecule type" value="Genomic_DNA"/>
</dbReference>
<gene>
    <name evidence="5" type="ORF">CA2015_4304</name>
</gene>
<dbReference type="SMART" id="SM00797">
    <property type="entry name" value="AHS2"/>
    <property type="match status" value="1"/>
</dbReference>
<feature type="domain" description="Carboxyltransferase" evidence="4">
    <location>
        <begin position="25"/>
        <end position="289"/>
    </location>
</feature>
<protein>
    <submittedName>
        <fullName evidence="5">Allophanate hydrolase 2 subunit 2</fullName>
    </submittedName>
</protein>
<evidence type="ECO:0000256" key="2">
    <source>
        <dbReference type="ARBA" id="ARBA00022801"/>
    </source>
</evidence>
<dbReference type="GO" id="GO:0016787">
    <property type="term" value="F:hydrolase activity"/>
    <property type="evidence" value="ECO:0007669"/>
    <property type="project" value="UniProtKB-KW"/>
</dbReference>
<dbReference type="InterPro" id="IPR052708">
    <property type="entry name" value="PxpC"/>
</dbReference>
<reference evidence="5 6" key="1">
    <citation type="submission" date="2015-07" db="EMBL/GenBank/DDBJ databases">
        <authorList>
            <person name="Kim K.M."/>
        </authorList>
    </citation>
    <scope>NUCLEOTIDE SEQUENCE [LARGE SCALE GENOMIC DNA]</scope>
    <source>
        <strain evidence="5 6">KCTC 12363</strain>
    </source>
</reference>
<dbReference type="PANTHER" id="PTHR43309:SF3">
    <property type="entry name" value="5-OXOPROLINASE SUBUNIT C"/>
    <property type="match status" value="1"/>
</dbReference>
<evidence type="ECO:0000313" key="6">
    <source>
        <dbReference type="Proteomes" id="UP000036520"/>
    </source>
</evidence>
<organism evidence="5 6">
    <name type="scientific">Cyclobacterium amurskyense</name>
    <dbReference type="NCBI Taxonomy" id="320787"/>
    <lineage>
        <taxon>Bacteria</taxon>
        <taxon>Pseudomonadati</taxon>
        <taxon>Bacteroidota</taxon>
        <taxon>Cytophagia</taxon>
        <taxon>Cytophagales</taxon>
        <taxon>Cyclobacteriaceae</taxon>
        <taxon>Cyclobacterium</taxon>
    </lineage>
</organism>
<dbReference type="Pfam" id="PF02626">
    <property type="entry name" value="CT_A_B"/>
    <property type="match status" value="1"/>
</dbReference>
<keyword evidence="3" id="KW-0067">ATP-binding</keyword>
<accession>A0A0H4PHJ2</accession>
<evidence type="ECO:0000259" key="4">
    <source>
        <dbReference type="SMART" id="SM00797"/>
    </source>
</evidence>
<dbReference type="PATRIC" id="fig|320787.5.peg.4718"/>
<evidence type="ECO:0000256" key="1">
    <source>
        <dbReference type="ARBA" id="ARBA00022741"/>
    </source>
</evidence>
<dbReference type="InterPro" id="IPR029000">
    <property type="entry name" value="Cyclophilin-like_dom_sf"/>
</dbReference>
<keyword evidence="2 5" id="KW-0378">Hydrolase</keyword>
<dbReference type="OrthoDB" id="9782422at2"/>
<keyword evidence="1" id="KW-0547">Nucleotide-binding</keyword>
<dbReference type="GO" id="GO:0005524">
    <property type="term" value="F:ATP binding"/>
    <property type="evidence" value="ECO:0007669"/>
    <property type="project" value="UniProtKB-KW"/>
</dbReference>
<dbReference type="PANTHER" id="PTHR43309">
    <property type="entry name" value="5-OXOPROLINASE SUBUNIT C"/>
    <property type="match status" value="1"/>
</dbReference>
<keyword evidence="6" id="KW-1185">Reference proteome</keyword>
<evidence type="ECO:0000313" key="5">
    <source>
        <dbReference type="EMBL" id="AKP53649.1"/>
    </source>
</evidence>
<sequence>MGKIIFLKAGLYTTIQDKGRFGFVDKGIPLSGAMDEEAFHLANLLVRKDPGAACLEIYMGNVKLYFTENCQIVCTGANAKIIVDGDLFSTNEIINVSAGARVNMPPFSKGQWLYLAINGDFQCEKVLGSQSFYQKITQLSKFSDNGILPYTNAPQTIPFDFSKIKPRVFSDLMFVPTYPGPSFSALSKEHQFTLRHSTFTLSPIQNRMGIHLKEKLKHELPELISSPVYPGTVQLTHAGKMIVLMKDAQVTGGYHRILQLSVRGISRLAQLRPNAKFKFQLIEETNTPT</sequence>
<dbReference type="InterPro" id="IPR003778">
    <property type="entry name" value="CT_A_B"/>
</dbReference>
<dbReference type="KEGG" id="camu:CA2015_4304"/>